<dbReference type="EMBL" id="CM000776">
    <property type="protein sequence ID" value="EES89358.1"/>
    <property type="molecule type" value="Genomic_DNA"/>
</dbReference>
<dbReference type="Gene3D" id="3.90.1150.10">
    <property type="entry name" value="Aspartate Aminotransferase, domain 1"/>
    <property type="match status" value="1"/>
</dbReference>
<dbReference type="eggNOG" id="COG0399">
    <property type="taxonomic scope" value="Bacteria"/>
</dbReference>
<evidence type="ECO:0000256" key="2">
    <source>
        <dbReference type="PIRSR" id="PIRSR000390-1"/>
    </source>
</evidence>
<evidence type="ECO:0000256" key="4">
    <source>
        <dbReference type="RuleBase" id="RU004508"/>
    </source>
</evidence>
<dbReference type="InterPro" id="IPR015424">
    <property type="entry name" value="PyrdxlP-dep_Trfase"/>
</dbReference>
<dbReference type="Gene3D" id="3.40.640.10">
    <property type="entry name" value="Type I PLP-dependent aspartate aminotransferase-like (Major domain)"/>
    <property type="match status" value="1"/>
</dbReference>
<sequence>MGKINWWNIELGEEEQEAIRKALATRHIAQGEITEEFESRVADFLNVPYVVAVPNGTQALSLAYMASGLKEGDEVIVSNRTFIATAHAAMILGAKVRVVDVKENQTIDEELIEDRITNKTKLVVPVHMNGVASNMDRILEIAKKYNLQVIEDACQAFGSRDIKGRYLGTIGRFGCFSLGLAKILTTGQGGLVVAHNREDYDLLRRIRNQGVFDVRLENIYNIQAYNFKFNDMQASIGIVQLSKMKQKIERVKTIYKRYQELLSNNLQILEVNANEIPMRSIIIADQVRDIKDFLEKMGIGSAYESPSLNHCSHLKIQTVFPKSDIFHNRMLILPSGPDLKIEYVDEVCLNIKRWFGGN</sequence>
<evidence type="ECO:0000313" key="5">
    <source>
        <dbReference type="EMBL" id="EES89358.1"/>
    </source>
</evidence>
<dbReference type="PANTHER" id="PTHR30244:SF34">
    <property type="entry name" value="DTDP-4-AMINO-4,6-DIDEOXYGALACTOSE TRANSAMINASE"/>
    <property type="match status" value="1"/>
</dbReference>
<dbReference type="AlphaFoldDB" id="C5ZZA0"/>
<accession>C5ZZA0</accession>
<dbReference type="Pfam" id="PF01041">
    <property type="entry name" value="DegT_DnrJ_EryC1"/>
    <property type="match status" value="1"/>
</dbReference>
<dbReference type="GO" id="GO:0008483">
    <property type="term" value="F:transaminase activity"/>
    <property type="evidence" value="ECO:0007669"/>
    <property type="project" value="TreeGrafter"/>
</dbReference>
<dbReference type="STRING" id="537970.HCAN_0642"/>
<dbReference type="HOGENOM" id="CLU_033332_2_4_7"/>
<name>C5ZZA0_9HELI</name>
<dbReference type="InterPro" id="IPR015422">
    <property type="entry name" value="PyrdxlP-dep_Trfase_small"/>
</dbReference>
<evidence type="ECO:0000313" key="6">
    <source>
        <dbReference type="Proteomes" id="UP000007032"/>
    </source>
</evidence>
<evidence type="ECO:0008006" key="7">
    <source>
        <dbReference type="Google" id="ProtNLM"/>
    </source>
</evidence>
<dbReference type="PANTHER" id="PTHR30244">
    <property type="entry name" value="TRANSAMINASE"/>
    <property type="match status" value="1"/>
</dbReference>
<feature type="modified residue" description="N6-(pyridoxal phosphate)lysine" evidence="3">
    <location>
        <position position="182"/>
    </location>
</feature>
<dbReference type="OrthoDB" id="9766188at2"/>
<dbReference type="GO" id="GO:0000271">
    <property type="term" value="P:polysaccharide biosynthetic process"/>
    <property type="evidence" value="ECO:0007669"/>
    <property type="project" value="TreeGrafter"/>
</dbReference>
<gene>
    <name evidence="5" type="ORF">HCAN_0642</name>
</gene>
<protein>
    <recommendedName>
        <fullName evidence="7">Aminotransferase</fullName>
    </recommendedName>
</protein>
<dbReference type="GO" id="GO:0030170">
    <property type="term" value="F:pyridoxal phosphate binding"/>
    <property type="evidence" value="ECO:0007669"/>
    <property type="project" value="TreeGrafter"/>
</dbReference>
<dbReference type="PIRSF" id="PIRSF000390">
    <property type="entry name" value="PLP_StrS"/>
    <property type="match status" value="1"/>
</dbReference>
<dbReference type="InterPro" id="IPR015421">
    <property type="entry name" value="PyrdxlP-dep_Trfase_major"/>
</dbReference>
<dbReference type="SUPFAM" id="SSF53383">
    <property type="entry name" value="PLP-dependent transferases"/>
    <property type="match status" value="1"/>
</dbReference>
<reference evidence="5 6" key="1">
    <citation type="journal article" date="2009" name="J. Bacteriol.">
        <title>Genome sequence of the emerging pathogen Helicobacter canadensis.</title>
        <authorList>
            <person name="Loman N.J."/>
            <person name="Snyder L.A."/>
            <person name="Linton J.D."/>
            <person name="Langdon R."/>
            <person name="Lawson A.J."/>
            <person name="Weinstock G.M."/>
            <person name="Wren B.W."/>
            <person name="Pallen M.J."/>
        </authorList>
    </citation>
    <scope>NUCLEOTIDE SEQUENCE [LARGE SCALE GENOMIC DNA]</scope>
    <source>
        <strain evidence="5 6">MIT 98-5491</strain>
    </source>
</reference>
<evidence type="ECO:0000256" key="3">
    <source>
        <dbReference type="PIRSR" id="PIRSR000390-2"/>
    </source>
</evidence>
<keyword evidence="6" id="KW-1185">Reference proteome</keyword>
<comment type="similarity">
    <text evidence="1 4">Belongs to the DegT/DnrJ/EryC1 family.</text>
</comment>
<dbReference type="RefSeq" id="WP_006655337.1">
    <property type="nucleotide sequence ID" value="NZ_CM000776.2"/>
</dbReference>
<evidence type="ECO:0000256" key="1">
    <source>
        <dbReference type="ARBA" id="ARBA00037999"/>
    </source>
</evidence>
<organism evidence="5 6">
    <name type="scientific">Helicobacter canadensis MIT 98-5491</name>
    <dbReference type="NCBI Taxonomy" id="537970"/>
    <lineage>
        <taxon>Bacteria</taxon>
        <taxon>Pseudomonadati</taxon>
        <taxon>Campylobacterota</taxon>
        <taxon>Epsilonproteobacteria</taxon>
        <taxon>Campylobacterales</taxon>
        <taxon>Helicobacteraceae</taxon>
        <taxon>Helicobacter</taxon>
    </lineage>
</organism>
<dbReference type="Proteomes" id="UP000007032">
    <property type="component" value="Chromosome"/>
</dbReference>
<dbReference type="InterPro" id="IPR000653">
    <property type="entry name" value="DegT/StrS_aminotransferase"/>
</dbReference>
<proteinExistence type="inferred from homology"/>
<keyword evidence="3 4" id="KW-0663">Pyridoxal phosphate</keyword>
<feature type="active site" description="Proton acceptor" evidence="2">
    <location>
        <position position="182"/>
    </location>
</feature>
<dbReference type="CDD" id="cd00616">
    <property type="entry name" value="AHBA_syn"/>
    <property type="match status" value="1"/>
</dbReference>